<protein>
    <recommendedName>
        <fullName evidence="11">Glycosyltransferase RgtA/B/C/D-like domain-containing protein</fullName>
    </recommendedName>
</protein>
<dbReference type="EMBL" id="CACSIO010000002">
    <property type="protein sequence ID" value="CAA0092536.1"/>
    <property type="molecule type" value="Genomic_DNA"/>
</dbReference>
<dbReference type="PANTHER" id="PTHR33908:SF11">
    <property type="entry name" value="MEMBRANE PROTEIN"/>
    <property type="match status" value="1"/>
</dbReference>
<keyword evidence="6 8" id="KW-1133">Transmembrane helix</keyword>
<dbReference type="AlphaFoldDB" id="A0A5S9NQ25"/>
<feature type="transmembrane region" description="Helical" evidence="8">
    <location>
        <begin position="332"/>
        <end position="349"/>
    </location>
</feature>
<evidence type="ECO:0000256" key="8">
    <source>
        <dbReference type="SAM" id="Phobius"/>
    </source>
</evidence>
<evidence type="ECO:0000256" key="2">
    <source>
        <dbReference type="ARBA" id="ARBA00022475"/>
    </source>
</evidence>
<comment type="subcellular location">
    <subcellularLocation>
        <location evidence="1">Cell membrane</location>
        <topology evidence="1">Multi-pass membrane protein</topology>
    </subcellularLocation>
</comment>
<evidence type="ECO:0000256" key="7">
    <source>
        <dbReference type="ARBA" id="ARBA00023136"/>
    </source>
</evidence>
<dbReference type="GO" id="GO:0009103">
    <property type="term" value="P:lipopolysaccharide biosynthetic process"/>
    <property type="evidence" value="ECO:0007669"/>
    <property type="project" value="UniProtKB-ARBA"/>
</dbReference>
<keyword evidence="4" id="KW-0808">Transferase</keyword>
<feature type="transmembrane region" description="Helical" evidence="8">
    <location>
        <begin position="120"/>
        <end position="137"/>
    </location>
</feature>
<dbReference type="GO" id="GO:0005886">
    <property type="term" value="C:plasma membrane"/>
    <property type="evidence" value="ECO:0007669"/>
    <property type="project" value="UniProtKB-SubCell"/>
</dbReference>
<dbReference type="GO" id="GO:0016763">
    <property type="term" value="F:pentosyltransferase activity"/>
    <property type="evidence" value="ECO:0007669"/>
    <property type="project" value="TreeGrafter"/>
</dbReference>
<feature type="transmembrane region" description="Helical" evidence="8">
    <location>
        <begin position="93"/>
        <end position="113"/>
    </location>
</feature>
<evidence type="ECO:0000256" key="5">
    <source>
        <dbReference type="ARBA" id="ARBA00022692"/>
    </source>
</evidence>
<evidence type="ECO:0000256" key="3">
    <source>
        <dbReference type="ARBA" id="ARBA00022676"/>
    </source>
</evidence>
<dbReference type="Proteomes" id="UP000441399">
    <property type="component" value="Unassembled WGS sequence"/>
</dbReference>
<reference evidence="9 10" key="1">
    <citation type="submission" date="2019-11" db="EMBL/GenBank/DDBJ databases">
        <authorList>
            <person name="Holert J."/>
        </authorList>
    </citation>
    <scope>NUCLEOTIDE SEQUENCE [LARGE SCALE GENOMIC DNA]</scope>
    <source>
        <strain evidence="9">SB11_3</strain>
    </source>
</reference>
<sequence>MSRCWVIVRIYLPFFLLALAIRLVLASQDIAYLDRLFLPDDTYYTLAITQNIFFNQLPSTNGEAITSGFQPLITLCQLPIFHFFDNLDTAVKASIYLSAVIGSLSTILLGLFLTKTISTSAARFGMFLFAISPAVLINDLNGLETSLAGFFCLAVSLLFYLVVSKPSTLHACLLGIACSLALVSRIDTALLILLIGFGLLALAGIRWTSVVVLTALVTILPWWIYLYLEFGSIVPESGKAVRQILEVTPHKNLAPVFALYKLTDVFAIQSLGMSAGLVQRLVILVFILYCLFTIRRAKLPAALAIVLASAIPLVLFYTFYLTAYWFFERYFYWVYVLLIMLFAVVLTHIASKHIKFAIIGFCVVAAGANIHLFFSKPEQMPALNFFGPKGYRDPALAVLAKTPDQSHIAAMQSGALNYYSGDTVRVTNLDGVVNRDAYLATKNGTMYQYLVEIEVTHFADWHLNRNLLFKETQQKINADCSDQLHHVKHGKIDTSLYDIKVCLND</sequence>
<keyword evidence="7 8" id="KW-0472">Membrane</keyword>
<gene>
    <name evidence="9" type="ORF">OPDIPICF_03827</name>
</gene>
<feature type="transmembrane region" description="Helical" evidence="8">
    <location>
        <begin position="356"/>
        <end position="374"/>
    </location>
</feature>
<dbReference type="InterPro" id="IPR050297">
    <property type="entry name" value="LipidA_mod_glycosyltrf_83"/>
</dbReference>
<evidence type="ECO:0000256" key="4">
    <source>
        <dbReference type="ARBA" id="ARBA00022679"/>
    </source>
</evidence>
<evidence type="ECO:0000313" key="9">
    <source>
        <dbReference type="EMBL" id="CAA0092536.1"/>
    </source>
</evidence>
<feature type="transmembrane region" description="Helical" evidence="8">
    <location>
        <begin position="174"/>
        <end position="201"/>
    </location>
</feature>
<feature type="transmembrane region" description="Helical" evidence="8">
    <location>
        <begin position="301"/>
        <end position="326"/>
    </location>
</feature>
<evidence type="ECO:0000313" key="10">
    <source>
        <dbReference type="Proteomes" id="UP000441399"/>
    </source>
</evidence>
<accession>A0A5S9NQ25</accession>
<evidence type="ECO:0000256" key="1">
    <source>
        <dbReference type="ARBA" id="ARBA00004651"/>
    </source>
</evidence>
<keyword evidence="5 8" id="KW-0812">Transmembrane</keyword>
<evidence type="ECO:0008006" key="11">
    <source>
        <dbReference type="Google" id="ProtNLM"/>
    </source>
</evidence>
<feature type="transmembrane region" description="Helical" evidence="8">
    <location>
        <begin position="277"/>
        <end position="294"/>
    </location>
</feature>
<organism evidence="9 10">
    <name type="scientific">BD1-7 clade bacterium</name>
    <dbReference type="NCBI Taxonomy" id="2029982"/>
    <lineage>
        <taxon>Bacteria</taxon>
        <taxon>Pseudomonadati</taxon>
        <taxon>Pseudomonadota</taxon>
        <taxon>Gammaproteobacteria</taxon>
        <taxon>Cellvibrionales</taxon>
        <taxon>Spongiibacteraceae</taxon>
        <taxon>BD1-7 clade</taxon>
    </lineage>
</organism>
<keyword evidence="2" id="KW-1003">Cell membrane</keyword>
<name>A0A5S9NQ25_9GAMM</name>
<feature type="transmembrane region" description="Helical" evidence="8">
    <location>
        <begin position="143"/>
        <end position="162"/>
    </location>
</feature>
<keyword evidence="3" id="KW-0328">Glycosyltransferase</keyword>
<proteinExistence type="predicted"/>
<keyword evidence="10" id="KW-1185">Reference proteome</keyword>
<dbReference type="PANTHER" id="PTHR33908">
    <property type="entry name" value="MANNOSYLTRANSFERASE YKCB-RELATED"/>
    <property type="match status" value="1"/>
</dbReference>
<evidence type="ECO:0000256" key="6">
    <source>
        <dbReference type="ARBA" id="ARBA00022989"/>
    </source>
</evidence>